<keyword evidence="1" id="KW-0547">Nucleotide-binding</keyword>
<dbReference type="InterPro" id="IPR011761">
    <property type="entry name" value="ATP-grasp"/>
</dbReference>
<name>A0ABU4JGG6_9FLAO</name>
<comment type="caution">
    <text evidence="3">The sequence shown here is derived from an EMBL/GenBank/DDBJ whole genome shotgun (WGS) entry which is preliminary data.</text>
</comment>
<gene>
    <name evidence="3" type="ORF">NG800_007670</name>
</gene>
<protein>
    <submittedName>
        <fullName evidence="3">ATP-grasp domain-containing protein</fullName>
    </submittedName>
</protein>
<dbReference type="RefSeq" id="WP_063968347.1">
    <property type="nucleotide sequence ID" value="NZ_JAMXLT020000011.1"/>
</dbReference>
<reference evidence="3 4" key="1">
    <citation type="submission" date="2023-11" db="EMBL/GenBank/DDBJ databases">
        <title>First isolation, identification, and characterization of non-pathogenic Epilithonimonas ginsengisoli isolated from diseased farmed rainbow trout (Oncorhynchus mykiss) in Chile.</title>
        <authorList>
            <person name="Miranda C.D."/>
            <person name="Irgang R."/>
            <person name="Concha C."/>
            <person name="Rojas R."/>
            <person name="Avendano R."/>
        </authorList>
    </citation>
    <scope>NUCLEOTIDE SEQUENCE [LARGE SCALE GENOMIC DNA]</scope>
    <source>
        <strain evidence="3 4">FP99</strain>
    </source>
</reference>
<proteinExistence type="predicted"/>
<dbReference type="SUPFAM" id="SSF56059">
    <property type="entry name" value="Glutathione synthetase ATP-binding domain-like"/>
    <property type="match status" value="1"/>
</dbReference>
<keyword evidence="1" id="KW-0067">ATP-binding</keyword>
<feature type="domain" description="ATP-grasp" evidence="2">
    <location>
        <begin position="109"/>
        <end position="292"/>
    </location>
</feature>
<dbReference type="Gene3D" id="3.30.1490.20">
    <property type="entry name" value="ATP-grasp fold, A domain"/>
    <property type="match status" value="1"/>
</dbReference>
<sequence>MKTNILITSAGQRVSLVKAFQTELRKKYPDSKVVTVDLRPDLSPACHVSDSYYKICRANNENYVSELLEICEKENIGMVIPTIDTELRILSENKGLFDAKDIHLIVSDQEFIKHCRDKRELNDFFKNYDIRFPQPVDKFNPTFPLFIKPYDGSLSKDIFIVKEAAQLTDFHLTHPKFMFMEYVDPEFYKEYTVDCYFNKSNELSCAVPRQRISVRSGEIHKGITAKNHIIDYLKEKINTIPGAIGCITFQLFFNKDNNDIIAIEINPRFGGGYPLSYEAGANYPKMLIEEYFENKNIDYTDNWEDKLLMLRYDAEVLVRDHE</sequence>
<dbReference type="InterPro" id="IPR048764">
    <property type="entry name" value="PylC_N"/>
</dbReference>
<dbReference type="InterPro" id="IPR013815">
    <property type="entry name" value="ATP_grasp_subdomain_1"/>
</dbReference>
<evidence type="ECO:0000313" key="4">
    <source>
        <dbReference type="Proteomes" id="UP001204439"/>
    </source>
</evidence>
<organism evidence="3 4">
    <name type="scientific">Epilithonimonas ginsengisoli</name>
    <dbReference type="NCBI Taxonomy" id="1245592"/>
    <lineage>
        <taxon>Bacteria</taxon>
        <taxon>Pseudomonadati</taxon>
        <taxon>Bacteroidota</taxon>
        <taxon>Flavobacteriia</taxon>
        <taxon>Flavobacteriales</taxon>
        <taxon>Weeksellaceae</taxon>
        <taxon>Chryseobacterium group</taxon>
        <taxon>Epilithonimonas</taxon>
    </lineage>
</organism>
<dbReference type="Proteomes" id="UP001204439">
    <property type="component" value="Unassembled WGS sequence"/>
</dbReference>
<dbReference type="EMBL" id="JAMXLT020000011">
    <property type="protein sequence ID" value="MDW8548785.1"/>
    <property type="molecule type" value="Genomic_DNA"/>
</dbReference>
<accession>A0ABU4JGG6</accession>
<evidence type="ECO:0000256" key="1">
    <source>
        <dbReference type="PROSITE-ProRule" id="PRU00409"/>
    </source>
</evidence>
<dbReference type="Gene3D" id="3.30.470.20">
    <property type="entry name" value="ATP-grasp fold, B domain"/>
    <property type="match status" value="1"/>
</dbReference>
<dbReference type="Pfam" id="PF15632">
    <property type="entry name" value="ATPgrasp_Ter"/>
    <property type="match status" value="1"/>
</dbReference>
<dbReference type="Pfam" id="PF21360">
    <property type="entry name" value="PylC-like_N"/>
    <property type="match status" value="1"/>
</dbReference>
<evidence type="ECO:0000313" key="3">
    <source>
        <dbReference type="EMBL" id="MDW8548785.1"/>
    </source>
</evidence>
<dbReference type="Gene3D" id="3.40.50.20">
    <property type="match status" value="1"/>
</dbReference>
<keyword evidence="4" id="KW-1185">Reference proteome</keyword>
<evidence type="ECO:0000259" key="2">
    <source>
        <dbReference type="PROSITE" id="PS50975"/>
    </source>
</evidence>
<dbReference type="PROSITE" id="PS50975">
    <property type="entry name" value="ATP_GRASP"/>
    <property type="match status" value="1"/>
</dbReference>